<dbReference type="InterPro" id="IPR027417">
    <property type="entry name" value="P-loop_NTPase"/>
</dbReference>
<evidence type="ECO:0000256" key="4">
    <source>
        <dbReference type="ARBA" id="ARBA00022989"/>
    </source>
</evidence>
<dbReference type="RefSeq" id="XP_066663833.1">
    <property type="nucleotide sequence ID" value="XM_066818141.1"/>
</dbReference>
<feature type="domain" description="GPI inositol-deacylase winged helix" evidence="9">
    <location>
        <begin position="447"/>
        <end position="520"/>
    </location>
</feature>
<dbReference type="InterPro" id="IPR036770">
    <property type="entry name" value="Ankyrin_rpt-contain_sf"/>
</dbReference>
<proteinExistence type="predicted"/>
<dbReference type="SUPFAM" id="SSF144083">
    <property type="entry name" value="Magnesium transport protein CorA, transmembrane region"/>
    <property type="match status" value="1"/>
</dbReference>
<dbReference type="Pfam" id="PF00023">
    <property type="entry name" value="Ank"/>
    <property type="match status" value="1"/>
</dbReference>
<keyword evidence="5 8" id="KW-0472">Membrane</keyword>
<reference evidence="11 12" key="1">
    <citation type="submission" date="2023-01" db="EMBL/GenBank/DDBJ databases">
        <title>Analysis of 21 Apiospora genomes using comparative genomics revels a genus with tremendous synthesis potential of carbohydrate active enzymes and secondary metabolites.</title>
        <authorList>
            <person name="Sorensen T."/>
        </authorList>
    </citation>
    <scope>NUCLEOTIDE SEQUENCE [LARGE SCALE GENOMIC DNA]</scope>
    <source>
        <strain evidence="11 12">CBS 114990</strain>
    </source>
</reference>
<evidence type="ECO:0000313" key="11">
    <source>
        <dbReference type="EMBL" id="KAK8067080.1"/>
    </source>
</evidence>
<dbReference type="PROSITE" id="PS50088">
    <property type="entry name" value="ANK_REPEAT"/>
    <property type="match status" value="4"/>
</dbReference>
<evidence type="ECO:0000313" key="12">
    <source>
        <dbReference type="Proteomes" id="UP001433268"/>
    </source>
</evidence>
<feature type="transmembrane region" description="Helical" evidence="8">
    <location>
        <begin position="1134"/>
        <end position="1154"/>
    </location>
</feature>
<accession>A0ABR1V7C6</accession>
<comment type="caution">
    <text evidence="11">The sequence shown here is derived from an EMBL/GenBank/DDBJ whole genome shotgun (WGS) entry which is preliminary data.</text>
</comment>
<dbReference type="InterPro" id="IPR056884">
    <property type="entry name" value="NPHP3-like_N"/>
</dbReference>
<name>A0ABR1V7C6_9PEZI</name>
<keyword evidence="6" id="KW-0040">ANK repeat</keyword>
<evidence type="ECO:0000256" key="6">
    <source>
        <dbReference type="PROSITE-ProRule" id="PRU00023"/>
    </source>
</evidence>
<dbReference type="Pfam" id="PF01544">
    <property type="entry name" value="CorA"/>
    <property type="match status" value="1"/>
</dbReference>
<evidence type="ECO:0000256" key="5">
    <source>
        <dbReference type="ARBA" id="ARBA00023136"/>
    </source>
</evidence>
<keyword evidence="3" id="KW-0677">Repeat</keyword>
<protein>
    <submittedName>
        <fullName evidence="11">Ankyrin repeat protein</fullName>
    </submittedName>
</protein>
<dbReference type="InterPro" id="IPR045863">
    <property type="entry name" value="CorA_TM1_TM2"/>
</dbReference>
<dbReference type="PROSITE" id="PS50297">
    <property type="entry name" value="ANK_REP_REGION"/>
    <property type="match status" value="4"/>
</dbReference>
<feature type="region of interest" description="Disordered" evidence="7">
    <location>
        <begin position="814"/>
        <end position="844"/>
    </location>
</feature>
<dbReference type="Gene3D" id="1.25.40.20">
    <property type="entry name" value="Ankyrin repeat-containing domain"/>
    <property type="match status" value="3"/>
</dbReference>
<dbReference type="InterPro" id="IPR002110">
    <property type="entry name" value="Ankyrin_rpt"/>
</dbReference>
<dbReference type="SMART" id="SM00248">
    <property type="entry name" value="ANK"/>
    <property type="match status" value="5"/>
</dbReference>
<feature type="repeat" description="ANK" evidence="6">
    <location>
        <begin position="569"/>
        <end position="601"/>
    </location>
</feature>
<dbReference type="InterPro" id="IPR054471">
    <property type="entry name" value="GPIID_WHD"/>
</dbReference>
<dbReference type="Pfam" id="PF22939">
    <property type="entry name" value="WHD_GPIID"/>
    <property type="match status" value="1"/>
</dbReference>
<dbReference type="Proteomes" id="UP001433268">
    <property type="component" value="Unassembled WGS sequence"/>
</dbReference>
<feature type="domain" description="Nephrocystin 3-like N-terminal" evidence="10">
    <location>
        <begin position="172"/>
        <end position="334"/>
    </location>
</feature>
<evidence type="ECO:0000256" key="1">
    <source>
        <dbReference type="ARBA" id="ARBA00004141"/>
    </source>
</evidence>
<dbReference type="Gene3D" id="1.20.58.340">
    <property type="entry name" value="Magnesium transport protein CorA, transmembrane region"/>
    <property type="match status" value="1"/>
</dbReference>
<evidence type="ECO:0000256" key="8">
    <source>
        <dbReference type="SAM" id="Phobius"/>
    </source>
</evidence>
<keyword evidence="12" id="KW-1185">Reference proteome</keyword>
<dbReference type="InterPro" id="IPR002523">
    <property type="entry name" value="MgTranspt_CorA/ZnTranspt_ZntB"/>
</dbReference>
<feature type="repeat" description="ANK" evidence="6">
    <location>
        <begin position="763"/>
        <end position="795"/>
    </location>
</feature>
<keyword evidence="2 8" id="KW-0812">Transmembrane</keyword>
<dbReference type="Pfam" id="PF12796">
    <property type="entry name" value="Ank_2"/>
    <property type="match status" value="2"/>
</dbReference>
<evidence type="ECO:0000259" key="10">
    <source>
        <dbReference type="Pfam" id="PF24883"/>
    </source>
</evidence>
<dbReference type="PANTHER" id="PTHR10039:SF15">
    <property type="entry name" value="NACHT DOMAIN-CONTAINING PROTEIN"/>
    <property type="match status" value="1"/>
</dbReference>
<evidence type="ECO:0000256" key="2">
    <source>
        <dbReference type="ARBA" id="ARBA00022692"/>
    </source>
</evidence>
<dbReference type="PANTHER" id="PTHR10039">
    <property type="entry name" value="AMELOGENIN"/>
    <property type="match status" value="1"/>
</dbReference>
<dbReference type="SUPFAM" id="SSF52540">
    <property type="entry name" value="P-loop containing nucleoside triphosphate hydrolases"/>
    <property type="match status" value="1"/>
</dbReference>
<organism evidence="11 12">
    <name type="scientific">Apiospora hydei</name>
    <dbReference type="NCBI Taxonomy" id="1337664"/>
    <lineage>
        <taxon>Eukaryota</taxon>
        <taxon>Fungi</taxon>
        <taxon>Dikarya</taxon>
        <taxon>Ascomycota</taxon>
        <taxon>Pezizomycotina</taxon>
        <taxon>Sordariomycetes</taxon>
        <taxon>Xylariomycetidae</taxon>
        <taxon>Amphisphaeriales</taxon>
        <taxon>Apiosporaceae</taxon>
        <taxon>Apiospora</taxon>
    </lineage>
</organism>
<evidence type="ECO:0000259" key="9">
    <source>
        <dbReference type="Pfam" id="PF22939"/>
    </source>
</evidence>
<dbReference type="Pfam" id="PF24883">
    <property type="entry name" value="NPHP3_N"/>
    <property type="match status" value="1"/>
</dbReference>
<dbReference type="GeneID" id="92051201"/>
<dbReference type="SUPFAM" id="SSF48403">
    <property type="entry name" value="Ankyrin repeat"/>
    <property type="match status" value="1"/>
</dbReference>
<sequence>MSLGVGDLPAVIELASEVQKNVASAPEQFEHISIELQILSEALRSIEDASLSGDEVPETHKQELSTTINDCVRLLSDIQGAVAKHSELEATSRYNGTITERAWMPSLLELQCRIKQAVTLLGFLVNGGARNGVTNPGGSLNQHEHPGILDWLTRIDYAANQSDFFGRCQAATGQWLLESTEYQQWIKTPKQSLFCPGIPGSGKTILTSIVVDDLFHRFPANGSTEICYIYCNFHRPQKLGHLLSSLLKQLSKGHTTFPQSVIDIYEQRGKGQSRPSIEDIRKTLHIVAAVYSRVFIVVDALDECQVSNGCRSRFISELLELRTQIGVNLLTTSRFVPEIAERFGDSMKKEIRATAEDIERHIEGNKIMLPSFMSTNPSLLRETKMSILKAADGMFLLARTYLNALRGKLSPKAVRIALEQIVVGSDACDFVYHGAMSRINSQVPEQRAITLQALSWITHAQRPLKAIELRHALGIELNEPGLDEDNLPSLNDVFSNSSGLVMIDENDIVRLVHHTAYEYFERTQDHYFEKAHSKITDICITYLSFDIFGQGRCDTDIEFEDRLHRYPFHDRTPLSYAAANGHSVLVQLLLEKNAMIGSKDKHGKTPVDYAPEDGGIRALLKNENMLRLLLDNNADVNSKDLDGRTPLSSAAEAGNEAAVRLFLERKAKVDSEDHKNGWTPLFGHRQRITIKSSRDSFLQKQMAIIKTNKDAQHSTMQHKMILEASVKLYWATFTLPHLVREGDQEMLEALLEMGGDINTTDGLNRTLVHLSVIHGQTKMLHMLINRNANTNRRDTANRTPLQYAVENAKAFHEKETHQTWSASHPPRASQQTSTTQQAIHDKGKDECTKPITELLLVGSEMSGISIQDWQDAFNKPSDTVFVVSEHPEQTRGHVISFQPSVNLSRWSQELPPKRCLFVATHIPDRLKPEGHDIFGISYTFLDDIHVHRLHAQIRTKSDHIKENFGDLDVVAAWTQHSTGTTVAHFTTFSCNSIPVNGIDLFGLFLRQVKEEWVTVCQRASDHLVALRRMVFDSNGNTALIDKVLCSALFLAYIRKQVNNHASSAREFSNRYCGTFPGDWVVQCEIAISEFAEGLGKELDRLDDVSQNIIQLEFNLVSINEARQSRIMSASMKRLSWITFIFLPVTFASSIFGMNIDILAENPDWRWCLLTTISLLALTFLGWIFLKVYQVETWAKSNIEEPIRHFFRWVENGFQRPRNTALTQMDAVYIHQGYWSLKHLKSDEKYRPCSYGNSRAIFMFLPLFFFTITCP</sequence>
<evidence type="ECO:0000256" key="3">
    <source>
        <dbReference type="ARBA" id="ARBA00022737"/>
    </source>
</evidence>
<feature type="transmembrane region" description="Helical" evidence="8">
    <location>
        <begin position="1166"/>
        <end position="1185"/>
    </location>
</feature>
<keyword evidence="4 8" id="KW-1133">Transmembrane helix</keyword>
<dbReference type="Gene3D" id="3.40.50.300">
    <property type="entry name" value="P-loop containing nucleotide triphosphate hydrolases"/>
    <property type="match status" value="1"/>
</dbReference>
<comment type="subcellular location">
    <subcellularLocation>
        <location evidence="1">Membrane</location>
        <topology evidence="1">Multi-pass membrane protein</topology>
    </subcellularLocation>
</comment>
<evidence type="ECO:0000256" key="7">
    <source>
        <dbReference type="SAM" id="MobiDB-lite"/>
    </source>
</evidence>
<dbReference type="EMBL" id="JAQQWN010000009">
    <property type="protein sequence ID" value="KAK8067080.1"/>
    <property type="molecule type" value="Genomic_DNA"/>
</dbReference>
<gene>
    <name evidence="11" type="ORF">PG997_013827</name>
</gene>
<feature type="repeat" description="ANK" evidence="6">
    <location>
        <begin position="602"/>
        <end position="641"/>
    </location>
</feature>
<feature type="repeat" description="ANK" evidence="6">
    <location>
        <begin position="642"/>
        <end position="674"/>
    </location>
</feature>